<name>A0A1X7NRH8_9LACT</name>
<dbReference type="EMBL" id="FXBJ01000002">
    <property type="protein sequence ID" value="SMH40630.1"/>
    <property type="molecule type" value="Genomic_DNA"/>
</dbReference>
<evidence type="ECO:0000313" key="9">
    <source>
        <dbReference type="EMBL" id="SMH40630.1"/>
    </source>
</evidence>
<dbReference type="AlphaFoldDB" id="A0A1X7NRH8"/>
<feature type="domain" description="Type II secretion system protein GspF" evidence="8">
    <location>
        <begin position="225"/>
        <end position="346"/>
    </location>
</feature>
<dbReference type="InterPro" id="IPR047692">
    <property type="entry name" value="T4P_ComGB"/>
</dbReference>
<dbReference type="PANTHER" id="PTHR30012">
    <property type="entry name" value="GENERAL SECRETION PATHWAY PROTEIN"/>
    <property type="match status" value="1"/>
</dbReference>
<evidence type="ECO:0000256" key="3">
    <source>
        <dbReference type="ARBA" id="ARBA00022475"/>
    </source>
</evidence>
<keyword evidence="3" id="KW-1003">Cell membrane</keyword>
<feature type="transmembrane region" description="Helical" evidence="7">
    <location>
        <begin position="121"/>
        <end position="144"/>
    </location>
</feature>
<evidence type="ECO:0000256" key="6">
    <source>
        <dbReference type="ARBA" id="ARBA00023136"/>
    </source>
</evidence>
<dbReference type="PRINTS" id="PR00812">
    <property type="entry name" value="BCTERIALGSPF"/>
</dbReference>
<proteinExistence type="inferred from homology"/>
<comment type="subcellular location">
    <subcellularLocation>
        <location evidence="1">Cell membrane</location>
        <topology evidence="1">Multi-pass membrane protein</topology>
    </subcellularLocation>
</comment>
<dbReference type="Proteomes" id="UP000193435">
    <property type="component" value="Unassembled WGS sequence"/>
</dbReference>
<keyword evidence="6 7" id="KW-0472">Membrane</keyword>
<evidence type="ECO:0000256" key="5">
    <source>
        <dbReference type="ARBA" id="ARBA00022989"/>
    </source>
</evidence>
<evidence type="ECO:0000259" key="8">
    <source>
        <dbReference type="Pfam" id="PF00482"/>
    </source>
</evidence>
<dbReference type="RefSeq" id="WP_085560411.1">
    <property type="nucleotide sequence ID" value="NZ_FOAH01000031.1"/>
</dbReference>
<feature type="domain" description="Type II secretion system protein GspF" evidence="8">
    <location>
        <begin position="26"/>
        <end position="145"/>
    </location>
</feature>
<protein>
    <submittedName>
        <fullName evidence="9">Competence protein ComGB</fullName>
    </submittedName>
</protein>
<dbReference type="PANTHER" id="PTHR30012:SF0">
    <property type="entry name" value="TYPE II SECRETION SYSTEM PROTEIN F-RELATED"/>
    <property type="match status" value="1"/>
</dbReference>
<organism evidence="9 10">
    <name type="scientific">Carnobacterium iners</name>
    <dbReference type="NCBI Taxonomy" id="1073423"/>
    <lineage>
        <taxon>Bacteria</taxon>
        <taxon>Bacillati</taxon>
        <taxon>Bacillota</taxon>
        <taxon>Bacilli</taxon>
        <taxon>Lactobacillales</taxon>
        <taxon>Carnobacteriaceae</taxon>
        <taxon>Carnobacterium</taxon>
    </lineage>
</organism>
<reference evidence="9 10" key="1">
    <citation type="submission" date="2017-04" db="EMBL/GenBank/DDBJ databases">
        <authorList>
            <person name="Afonso C.L."/>
            <person name="Miller P.J."/>
            <person name="Scott M.A."/>
            <person name="Spackman E."/>
            <person name="Goraichik I."/>
            <person name="Dimitrov K.M."/>
            <person name="Suarez D.L."/>
            <person name="Swayne D.E."/>
        </authorList>
    </citation>
    <scope>NUCLEOTIDE SEQUENCE [LARGE SCALE GENOMIC DNA]</scope>
    <source>
        <strain evidence="9 10">LMG26642</strain>
    </source>
</reference>
<keyword evidence="4 7" id="KW-0812">Transmembrane</keyword>
<accession>A0A1X7NRH8</accession>
<evidence type="ECO:0000313" key="10">
    <source>
        <dbReference type="Proteomes" id="UP000193435"/>
    </source>
</evidence>
<feature type="transmembrane region" description="Helical" evidence="7">
    <location>
        <begin position="320"/>
        <end position="345"/>
    </location>
</feature>
<gene>
    <name evidence="9" type="ORF">SAMN04488700_2397</name>
</gene>
<dbReference type="Pfam" id="PF00482">
    <property type="entry name" value="T2SSF"/>
    <property type="match status" value="2"/>
</dbReference>
<keyword evidence="5 7" id="KW-1133">Transmembrane helix</keyword>
<dbReference type="InterPro" id="IPR042094">
    <property type="entry name" value="T2SS_GspF_sf"/>
</dbReference>
<sequence>MAISLQQRFKNIKYLKKTTYFIQASFLIKLSSLVQEGFTLGEALTFLARIMPKEAIWIQMIIQQLENGERFDEAIRNHGFPERVCSQIYLSLIHGRFAFALNSSGKYLSDREKQKKELIKLLQYPFILLIFMLGILMAMRIVLLPSFEELYDTTDQNLSWLNRFPILFIQHFPIVLGVNLLLFLILFIVFQRKLKKWTAIKKAAFFMKIPLLNTMLKLYYTHFFSYEWSQLLKSGYQMNTIIKLMQSKEATKLMREVAVYMETNLIAGQNFQESMQPLTFFSPELGLIILHGEATSQLASELALYAQDCQNRMLFQIQRIFSWIQPVIFLIVAFLILCIYLALLLPTFSMMEEIM</sequence>
<evidence type="ECO:0000256" key="1">
    <source>
        <dbReference type="ARBA" id="ARBA00004651"/>
    </source>
</evidence>
<evidence type="ECO:0000256" key="7">
    <source>
        <dbReference type="SAM" id="Phobius"/>
    </source>
</evidence>
<evidence type="ECO:0000256" key="2">
    <source>
        <dbReference type="ARBA" id="ARBA00005745"/>
    </source>
</evidence>
<comment type="similarity">
    <text evidence="2">Belongs to the GSP F family.</text>
</comment>
<dbReference type="Gene3D" id="1.20.81.30">
    <property type="entry name" value="Type II secretion system (T2SS), domain F"/>
    <property type="match status" value="2"/>
</dbReference>
<dbReference type="STRING" id="1073423.SAMN04488700_2397"/>
<dbReference type="NCBIfam" id="NF041012">
    <property type="entry name" value="T4P_ComGB"/>
    <property type="match status" value="1"/>
</dbReference>
<feature type="transmembrane region" description="Helical" evidence="7">
    <location>
        <begin position="164"/>
        <end position="190"/>
    </location>
</feature>
<keyword evidence="10" id="KW-1185">Reference proteome</keyword>
<dbReference type="OrthoDB" id="2294348at2"/>
<dbReference type="GO" id="GO:0005886">
    <property type="term" value="C:plasma membrane"/>
    <property type="evidence" value="ECO:0007669"/>
    <property type="project" value="UniProtKB-SubCell"/>
</dbReference>
<dbReference type="InterPro" id="IPR003004">
    <property type="entry name" value="GspF/PilC"/>
</dbReference>
<dbReference type="InterPro" id="IPR018076">
    <property type="entry name" value="T2SS_GspF_dom"/>
</dbReference>
<evidence type="ECO:0000256" key="4">
    <source>
        <dbReference type="ARBA" id="ARBA00022692"/>
    </source>
</evidence>